<dbReference type="PANTHER" id="PTHR34203">
    <property type="entry name" value="METHYLTRANSFERASE, FKBM FAMILY PROTEIN"/>
    <property type="match status" value="1"/>
</dbReference>
<dbReference type="InterPro" id="IPR006342">
    <property type="entry name" value="FkbM_mtfrase"/>
</dbReference>
<dbReference type="PATRIC" id="fig|1121448.10.peg.1141"/>
<proteinExistence type="predicted"/>
<dbReference type="KEGG" id="dgg:DGI_1142"/>
<evidence type="ECO:0000313" key="2">
    <source>
        <dbReference type="EMBL" id="AGW13007.1"/>
    </source>
</evidence>
<dbReference type="SUPFAM" id="SSF53335">
    <property type="entry name" value="S-adenosyl-L-methionine-dependent methyltransferases"/>
    <property type="match status" value="1"/>
</dbReference>
<gene>
    <name evidence="2" type="ORF">DGI_1142</name>
</gene>
<dbReference type="InterPro" id="IPR052514">
    <property type="entry name" value="SAM-dependent_MTase"/>
</dbReference>
<reference evidence="2 3" key="1">
    <citation type="journal article" date="2013" name="J. Bacteriol.">
        <title>Roles of HynAB and Ech, the only two hydrogenases found in the model sulfate reducer Desulfovibrio gigas.</title>
        <authorList>
            <person name="Morais-Silva F.O."/>
            <person name="Santos C.I."/>
            <person name="Rodrigues R."/>
            <person name="Pereira I.A."/>
            <person name="Rodrigues-Pousada C."/>
        </authorList>
    </citation>
    <scope>NUCLEOTIDE SEQUENCE [LARGE SCALE GENOMIC DNA]</scope>
    <source>
        <strain evidence="3">ATCC 19364 / DSM 1382 / NCIMB 9332 / VKM B-1759</strain>
    </source>
</reference>
<dbReference type="RefSeq" id="WP_021759776.1">
    <property type="nucleotide sequence ID" value="NC_022444.1"/>
</dbReference>
<keyword evidence="3" id="KW-1185">Reference proteome</keyword>
<dbReference type="eggNOG" id="COG2242">
    <property type="taxonomic scope" value="Bacteria"/>
</dbReference>
<reference evidence="3" key="2">
    <citation type="submission" date="2013-07" db="EMBL/GenBank/DDBJ databases">
        <authorList>
            <person name="Morais-Silva F.O."/>
            <person name="Rezende A.M."/>
            <person name="Pimentel C."/>
            <person name="Resende D.M."/>
            <person name="Santos C.I."/>
            <person name="Clemente C."/>
            <person name="de Oliveira L.M."/>
            <person name="da Silva S.M."/>
            <person name="Costa D.A."/>
            <person name="Varela-Raposo A."/>
            <person name="Horacio E.C.A."/>
            <person name="Matos M."/>
            <person name="Flores O."/>
            <person name="Ruiz J.C."/>
            <person name="Rodrigues-Pousada C."/>
        </authorList>
    </citation>
    <scope>NUCLEOTIDE SEQUENCE [LARGE SCALE GENOMIC DNA]</scope>
    <source>
        <strain evidence="3">ATCC 19364 / DSM 1382 / NCIMB 9332 / VKM B-1759</strain>
    </source>
</reference>
<evidence type="ECO:0000259" key="1">
    <source>
        <dbReference type="Pfam" id="PF05050"/>
    </source>
</evidence>
<dbReference type="Gene3D" id="3.40.50.150">
    <property type="entry name" value="Vaccinia Virus protein VP39"/>
    <property type="match status" value="1"/>
</dbReference>
<organism evidence="2 3">
    <name type="scientific">Megalodesulfovibrio gigas (strain ATCC 19364 / DSM 1382 / NCIMB 9332 / VKM B-1759)</name>
    <name type="common">Desulfovibrio gigas</name>
    <dbReference type="NCBI Taxonomy" id="1121448"/>
    <lineage>
        <taxon>Bacteria</taxon>
        <taxon>Pseudomonadati</taxon>
        <taxon>Thermodesulfobacteriota</taxon>
        <taxon>Desulfovibrionia</taxon>
        <taxon>Desulfovibrionales</taxon>
        <taxon>Desulfovibrionaceae</taxon>
        <taxon>Megalodesulfovibrio</taxon>
    </lineage>
</organism>
<dbReference type="OrthoDB" id="5329963at2"/>
<dbReference type="InterPro" id="IPR029063">
    <property type="entry name" value="SAM-dependent_MTases_sf"/>
</dbReference>
<protein>
    <recommendedName>
        <fullName evidence="1">Methyltransferase FkbM domain-containing protein</fullName>
    </recommendedName>
</protein>
<evidence type="ECO:0000313" key="3">
    <source>
        <dbReference type="Proteomes" id="UP000016587"/>
    </source>
</evidence>
<dbReference type="Pfam" id="PF05050">
    <property type="entry name" value="Methyltransf_21"/>
    <property type="match status" value="1"/>
</dbReference>
<dbReference type="Proteomes" id="UP000016587">
    <property type="component" value="Chromosome"/>
</dbReference>
<feature type="domain" description="Methyltransferase FkbM" evidence="1">
    <location>
        <begin position="218"/>
        <end position="353"/>
    </location>
</feature>
<dbReference type="EMBL" id="CP006585">
    <property type="protein sequence ID" value="AGW13007.1"/>
    <property type="molecule type" value="Genomic_DNA"/>
</dbReference>
<accession>T2GAR9</accession>
<name>T2GAR9_MEGG1</name>
<dbReference type="NCBIfam" id="TIGR01444">
    <property type="entry name" value="fkbM_fam"/>
    <property type="match status" value="1"/>
</dbReference>
<sequence length="383" mass="42428">MPLIDRITRAPLWRSPSLPYGQRQLVVACFESEIPHLATVITPQNCQQIERLVLFDHHPGLPRAVVLGMEHGAPRKIPVSAPESLRHRPHCELIFFNYSYNYENLSAGHAILAGLGFPTYHVAMPYLYNEGHQTIHAPTYYEDHRPELDAAYALLEDETSRQVFASRIRALCTGNVGFLQVADYPQYVHPLVRPQQGDVVIDGGVSAVIGEQQALLAAVGDTGRVFGFEPDPQGHAAAQRQLAALPGASRYTLLQQGLWHEQTTVRFSPAGVGSHVSAGTEAGIAVQMTTVDAVAQEYGLQDVHFIKLDVEGSECNAIRGAAETIARCKPRLAISVYHRLEDLYRIPQQLRAMVPEYRFHLGHHHPVLFETILYARPSGACKC</sequence>
<dbReference type="STRING" id="1121448.DGI_1142"/>
<dbReference type="PANTHER" id="PTHR34203:SF15">
    <property type="entry name" value="SLL1173 PROTEIN"/>
    <property type="match status" value="1"/>
</dbReference>
<dbReference type="AlphaFoldDB" id="T2GAR9"/>
<dbReference type="HOGENOM" id="CLU_048284_0_0_7"/>